<evidence type="ECO:0000313" key="2">
    <source>
        <dbReference type="EMBL" id="KAF9779731.1"/>
    </source>
</evidence>
<keyword evidence="3" id="KW-1185">Reference proteome</keyword>
<organism evidence="2 3">
    <name type="scientific">Thelephora terrestris</name>
    <dbReference type="NCBI Taxonomy" id="56493"/>
    <lineage>
        <taxon>Eukaryota</taxon>
        <taxon>Fungi</taxon>
        <taxon>Dikarya</taxon>
        <taxon>Basidiomycota</taxon>
        <taxon>Agaricomycotina</taxon>
        <taxon>Agaricomycetes</taxon>
        <taxon>Thelephorales</taxon>
        <taxon>Thelephoraceae</taxon>
        <taxon>Thelephora</taxon>
    </lineage>
</organism>
<accession>A0A9P6H5A2</accession>
<protein>
    <submittedName>
        <fullName evidence="2">Uncharacterized protein</fullName>
    </submittedName>
</protein>
<reference evidence="2" key="2">
    <citation type="submission" date="2020-11" db="EMBL/GenBank/DDBJ databases">
        <authorList>
            <consortium name="DOE Joint Genome Institute"/>
            <person name="Kuo A."/>
            <person name="Miyauchi S."/>
            <person name="Kiss E."/>
            <person name="Drula E."/>
            <person name="Kohler A."/>
            <person name="Sanchez-Garcia M."/>
            <person name="Andreopoulos B."/>
            <person name="Barry K.W."/>
            <person name="Bonito G."/>
            <person name="Buee M."/>
            <person name="Carver A."/>
            <person name="Chen C."/>
            <person name="Cichocki N."/>
            <person name="Clum A."/>
            <person name="Culley D."/>
            <person name="Crous P.W."/>
            <person name="Fauchery L."/>
            <person name="Girlanda M."/>
            <person name="Hayes R."/>
            <person name="Keri Z."/>
            <person name="Labutti K."/>
            <person name="Lipzen A."/>
            <person name="Lombard V."/>
            <person name="Magnuson J."/>
            <person name="Maillard F."/>
            <person name="Morin E."/>
            <person name="Murat C."/>
            <person name="Nolan M."/>
            <person name="Ohm R."/>
            <person name="Pangilinan J."/>
            <person name="Pereira M."/>
            <person name="Perotto S."/>
            <person name="Peter M."/>
            <person name="Riley R."/>
            <person name="Sitrit Y."/>
            <person name="Stielow B."/>
            <person name="Szollosi G."/>
            <person name="Zifcakova L."/>
            <person name="Stursova M."/>
            <person name="Spatafora J.W."/>
            <person name="Tedersoo L."/>
            <person name="Vaario L.-M."/>
            <person name="Yamada A."/>
            <person name="Yan M."/>
            <person name="Wang P."/>
            <person name="Xu J."/>
            <person name="Bruns T."/>
            <person name="Baldrian P."/>
            <person name="Vilgalys R."/>
            <person name="Henrissat B."/>
            <person name="Grigoriev I.V."/>
            <person name="Hibbett D."/>
            <person name="Nagy L.G."/>
            <person name="Martin F.M."/>
        </authorList>
    </citation>
    <scope>NUCLEOTIDE SEQUENCE</scope>
    <source>
        <strain evidence="2">UH-Tt-Lm1</strain>
    </source>
</reference>
<reference evidence="2" key="1">
    <citation type="journal article" date="2020" name="Nat. Commun.">
        <title>Large-scale genome sequencing of mycorrhizal fungi provides insights into the early evolution of symbiotic traits.</title>
        <authorList>
            <person name="Miyauchi S."/>
            <person name="Kiss E."/>
            <person name="Kuo A."/>
            <person name="Drula E."/>
            <person name="Kohler A."/>
            <person name="Sanchez-Garcia M."/>
            <person name="Morin E."/>
            <person name="Andreopoulos B."/>
            <person name="Barry K.W."/>
            <person name="Bonito G."/>
            <person name="Buee M."/>
            <person name="Carver A."/>
            <person name="Chen C."/>
            <person name="Cichocki N."/>
            <person name="Clum A."/>
            <person name="Culley D."/>
            <person name="Crous P.W."/>
            <person name="Fauchery L."/>
            <person name="Girlanda M."/>
            <person name="Hayes R.D."/>
            <person name="Keri Z."/>
            <person name="LaButti K."/>
            <person name="Lipzen A."/>
            <person name="Lombard V."/>
            <person name="Magnuson J."/>
            <person name="Maillard F."/>
            <person name="Murat C."/>
            <person name="Nolan M."/>
            <person name="Ohm R.A."/>
            <person name="Pangilinan J."/>
            <person name="Pereira M.F."/>
            <person name="Perotto S."/>
            <person name="Peter M."/>
            <person name="Pfister S."/>
            <person name="Riley R."/>
            <person name="Sitrit Y."/>
            <person name="Stielow J.B."/>
            <person name="Szollosi G."/>
            <person name="Zifcakova L."/>
            <person name="Stursova M."/>
            <person name="Spatafora J.W."/>
            <person name="Tedersoo L."/>
            <person name="Vaario L.M."/>
            <person name="Yamada A."/>
            <person name="Yan M."/>
            <person name="Wang P."/>
            <person name="Xu J."/>
            <person name="Bruns T."/>
            <person name="Baldrian P."/>
            <person name="Vilgalys R."/>
            <person name="Dunand C."/>
            <person name="Henrissat B."/>
            <person name="Grigoriev I.V."/>
            <person name="Hibbett D."/>
            <person name="Nagy L.G."/>
            <person name="Martin F.M."/>
        </authorList>
    </citation>
    <scope>NUCLEOTIDE SEQUENCE</scope>
    <source>
        <strain evidence="2">UH-Tt-Lm1</strain>
    </source>
</reference>
<dbReference type="EMBL" id="WIUZ02000018">
    <property type="protein sequence ID" value="KAF9779731.1"/>
    <property type="molecule type" value="Genomic_DNA"/>
</dbReference>
<name>A0A9P6H5A2_9AGAM</name>
<dbReference type="OrthoDB" id="3324692at2759"/>
<feature type="compositionally biased region" description="Acidic residues" evidence="1">
    <location>
        <begin position="240"/>
        <end position="249"/>
    </location>
</feature>
<evidence type="ECO:0000256" key="1">
    <source>
        <dbReference type="SAM" id="MobiDB-lite"/>
    </source>
</evidence>
<feature type="region of interest" description="Disordered" evidence="1">
    <location>
        <begin position="240"/>
        <end position="271"/>
    </location>
</feature>
<evidence type="ECO:0000313" key="3">
    <source>
        <dbReference type="Proteomes" id="UP000736335"/>
    </source>
</evidence>
<proteinExistence type="predicted"/>
<dbReference type="Proteomes" id="UP000736335">
    <property type="component" value="Unassembled WGS sequence"/>
</dbReference>
<comment type="caution">
    <text evidence="2">The sequence shown here is derived from an EMBL/GenBank/DDBJ whole genome shotgun (WGS) entry which is preliminary data.</text>
</comment>
<gene>
    <name evidence="2" type="ORF">BJ322DRAFT_1166489</name>
</gene>
<sequence>MAYYDHLNNFNPRPTTSAAGAFSELPFGNQLQATNLYDRQAHDTFAERWGMAAQEGPTVGPQTSRLETAGPSECHRHLFPNSCLTFTPYGRGFGGSSQLSFKNHCWPARGHQPHLVLGGFSDWDASPARSTMTPGPSTTFPVPSIAPLQHWGENQSGPSTSVFDLNAHTSIQSLSGLSRTDQKSTHRFQPYGTYHARETERWNAEAGPSTFTLPHVPYVGSPTPEPTGGLITETTADAETEQQITEEEEAPRCKRKRLPNGEGVPRGGRKREQGDFHKLCAFVRVWKNLTTTPTNAEALTGNDVPDIGCDAAAYQYIKTVKPKVYVYPRLKLGKAGPCPEHNKRAKNEWEKRNLERTTAGKLSRYYRVPGDNMAVVPQEEEMVWIRPALIREVLLDLEVRYPPPELFNPPGPLASTSTATNT</sequence>
<dbReference type="AlphaFoldDB" id="A0A9P6H5A2"/>